<evidence type="ECO:0000313" key="5">
    <source>
        <dbReference type="Proteomes" id="UP001202867"/>
    </source>
</evidence>
<comment type="caution">
    <text evidence="4">The sequence shown here is derived from an EMBL/GenBank/DDBJ whole genome shotgun (WGS) entry which is preliminary data.</text>
</comment>
<name>A0ABT0DPF6_9HYPH</name>
<dbReference type="PRINTS" id="PR00146">
    <property type="entry name" value="DHPICSNTHASE"/>
</dbReference>
<dbReference type="PANTHER" id="PTHR12128:SF66">
    <property type="entry name" value="4-HYDROXY-2-OXOGLUTARATE ALDOLASE, MITOCHONDRIAL"/>
    <property type="match status" value="1"/>
</dbReference>
<reference evidence="5" key="1">
    <citation type="submission" date="2023-07" db="EMBL/GenBank/DDBJ databases">
        <title>Ancylobacter moscoviensis sp. nov., facultatively methylotrophic bacteria from activated sludge and the reclassification of Starkeya novella (Starkey 1934) Kelly et al. 2000 as Ancylobacter novellus comb. nov., Starkeya koreensis Im et al. 2006 as Ancylobacter koreensis comb.nov., Angulomicrobium tetraedrale Vasil'eva et al. 1986 as Ancylobacter tetraedralis comb. nov., Angulomicrobium amanitiforme Fritz et al. 2004 as Ancylobacter amanitiformis comb. nov. and Methylorhabdus multivorans Doronina et al. 1996 as Ancylobacter multivorans comb. nov. and emended description of the genus Ancylobacter.</title>
        <authorList>
            <person name="Doronina N."/>
            <person name="Chemodurova A."/>
            <person name="Grouzdev D."/>
            <person name="Koziaeva V."/>
            <person name="Shi W."/>
            <person name="Wu L."/>
            <person name="Kaparullina E."/>
        </authorList>
    </citation>
    <scope>NUCLEOTIDE SEQUENCE [LARGE SCALE GENOMIC DNA]</scope>
    <source>
        <strain evidence="5">Jip08</strain>
    </source>
</reference>
<dbReference type="SMART" id="SM01130">
    <property type="entry name" value="DHDPS"/>
    <property type="match status" value="1"/>
</dbReference>
<keyword evidence="2 3" id="KW-0456">Lyase</keyword>
<organism evidence="4 5">
    <name type="scientific">Ancylobacter koreensis</name>
    <dbReference type="NCBI Taxonomy" id="266121"/>
    <lineage>
        <taxon>Bacteria</taxon>
        <taxon>Pseudomonadati</taxon>
        <taxon>Pseudomonadota</taxon>
        <taxon>Alphaproteobacteria</taxon>
        <taxon>Hyphomicrobiales</taxon>
        <taxon>Xanthobacteraceae</taxon>
        <taxon>Ancylobacter</taxon>
    </lineage>
</organism>
<proteinExistence type="inferred from homology"/>
<evidence type="ECO:0000256" key="3">
    <source>
        <dbReference type="PIRNR" id="PIRNR001365"/>
    </source>
</evidence>
<keyword evidence="5" id="KW-1185">Reference proteome</keyword>
<dbReference type="Proteomes" id="UP001202867">
    <property type="component" value="Unassembled WGS sequence"/>
</dbReference>
<comment type="similarity">
    <text evidence="1 3">Belongs to the DapA family.</text>
</comment>
<protein>
    <submittedName>
        <fullName evidence="4">Dihydrodipicolinate synthase family protein</fullName>
    </submittedName>
</protein>
<dbReference type="EMBL" id="JALKCG010000006">
    <property type="protein sequence ID" value="MCK0209168.1"/>
    <property type="molecule type" value="Genomic_DNA"/>
</dbReference>
<dbReference type="InterPro" id="IPR002220">
    <property type="entry name" value="DapA-like"/>
</dbReference>
<dbReference type="Pfam" id="PF00701">
    <property type="entry name" value="DHDPS"/>
    <property type="match status" value="1"/>
</dbReference>
<evidence type="ECO:0000313" key="4">
    <source>
        <dbReference type="EMBL" id="MCK0209168.1"/>
    </source>
</evidence>
<dbReference type="SUPFAM" id="SSF51569">
    <property type="entry name" value="Aldolase"/>
    <property type="match status" value="1"/>
</dbReference>
<dbReference type="PANTHER" id="PTHR12128">
    <property type="entry name" value="DIHYDRODIPICOLINATE SYNTHASE"/>
    <property type="match status" value="1"/>
</dbReference>
<evidence type="ECO:0000256" key="2">
    <source>
        <dbReference type="ARBA" id="ARBA00023239"/>
    </source>
</evidence>
<dbReference type="InterPro" id="IPR013785">
    <property type="entry name" value="Aldolase_TIM"/>
</dbReference>
<gene>
    <name evidence="4" type="ORF">MWN33_14120</name>
</gene>
<dbReference type="Gene3D" id="3.20.20.70">
    <property type="entry name" value="Aldolase class I"/>
    <property type="match status" value="1"/>
</dbReference>
<dbReference type="PIRSF" id="PIRSF001365">
    <property type="entry name" value="DHDPS"/>
    <property type="match status" value="1"/>
</dbReference>
<dbReference type="RefSeq" id="WP_247201682.1">
    <property type="nucleotide sequence ID" value="NZ_JALKCG010000006.1"/>
</dbReference>
<accession>A0ABT0DPF6</accession>
<sequence>MFSGILTTLLTPFDGAEIDERAFAALIDWQLAEGVNGLATGTVAGEGPTLSPAERYRLCRIAVEGSARRVPVLAATGTNCTAATVELTRAARAAGASAAILVAPYYNKPSQEGIFRHVEAVARSVDLPLIVENAPSRTNIIIAPSTIERLAGLAAVVGFLDGTPDAGQASDNAEACGGRLARLAPREDAMLPGPGVYGCLSLAANLAPALCRAAWEDGIRLGIGGEGSPATRLRRLYRALDAEPEPAAVKYALSLICPELDPRPRLPLVPPCEAGRARLRVAVAGLCDAIAPAAPAFA</sequence>
<evidence type="ECO:0000256" key="1">
    <source>
        <dbReference type="ARBA" id="ARBA00007592"/>
    </source>
</evidence>